<reference evidence="5 6" key="1">
    <citation type="journal article" date="2018" name="Sci. Rep.">
        <title>Comparative genomics provides insights into the lifestyle and reveals functional heterogeneity of dark septate endophytic fungi.</title>
        <authorList>
            <person name="Knapp D.G."/>
            <person name="Nemeth J.B."/>
            <person name="Barry K."/>
            <person name="Hainaut M."/>
            <person name="Henrissat B."/>
            <person name="Johnson J."/>
            <person name="Kuo A."/>
            <person name="Lim J.H.P."/>
            <person name="Lipzen A."/>
            <person name="Nolan M."/>
            <person name="Ohm R.A."/>
            <person name="Tamas L."/>
            <person name="Grigoriev I.V."/>
            <person name="Spatafora J.W."/>
            <person name="Nagy L.G."/>
            <person name="Kovacs G.M."/>
        </authorList>
    </citation>
    <scope>NUCLEOTIDE SEQUENCE [LARGE SCALE GENOMIC DNA]</scope>
    <source>
        <strain evidence="5 6">DSE2036</strain>
    </source>
</reference>
<keyword evidence="6" id="KW-1185">Reference proteome</keyword>
<accession>A0A2V1DZF1</accession>
<dbReference type="AlphaFoldDB" id="A0A2V1DZF1"/>
<feature type="domain" description="NAD(P)-binding" evidence="4">
    <location>
        <begin position="8"/>
        <end position="150"/>
    </location>
</feature>
<evidence type="ECO:0000313" key="6">
    <source>
        <dbReference type="Proteomes" id="UP000244855"/>
    </source>
</evidence>
<dbReference type="InterPro" id="IPR051609">
    <property type="entry name" value="NmrA/Isoflavone_reductase-like"/>
</dbReference>
<gene>
    <name evidence="5" type="ORF">DM02DRAFT_521073</name>
</gene>
<comment type="similarity">
    <text evidence="1">Belongs to the NmrA-type oxidoreductase family. Isoflavone reductase subfamily.</text>
</comment>
<evidence type="ECO:0000256" key="1">
    <source>
        <dbReference type="ARBA" id="ARBA00005725"/>
    </source>
</evidence>
<dbReference type="InterPro" id="IPR036291">
    <property type="entry name" value="NAD(P)-bd_dom_sf"/>
</dbReference>
<keyword evidence="2" id="KW-0521">NADP</keyword>
<dbReference type="PANTHER" id="PTHR47706:SF4">
    <property type="entry name" value="NMRA-LIKE DOMAIN-CONTAINING PROTEIN"/>
    <property type="match status" value="1"/>
</dbReference>
<organism evidence="5 6">
    <name type="scientific">Periconia macrospinosa</name>
    <dbReference type="NCBI Taxonomy" id="97972"/>
    <lineage>
        <taxon>Eukaryota</taxon>
        <taxon>Fungi</taxon>
        <taxon>Dikarya</taxon>
        <taxon>Ascomycota</taxon>
        <taxon>Pezizomycotina</taxon>
        <taxon>Dothideomycetes</taxon>
        <taxon>Pleosporomycetidae</taxon>
        <taxon>Pleosporales</taxon>
        <taxon>Massarineae</taxon>
        <taxon>Periconiaceae</taxon>
        <taxon>Periconia</taxon>
    </lineage>
</organism>
<keyword evidence="3" id="KW-0560">Oxidoreductase</keyword>
<dbReference type="GO" id="GO:0016491">
    <property type="term" value="F:oxidoreductase activity"/>
    <property type="evidence" value="ECO:0007669"/>
    <property type="project" value="UniProtKB-KW"/>
</dbReference>
<dbReference type="Proteomes" id="UP000244855">
    <property type="component" value="Unassembled WGS sequence"/>
</dbReference>
<dbReference type="SUPFAM" id="SSF51735">
    <property type="entry name" value="NAD(P)-binding Rossmann-fold domains"/>
    <property type="match status" value="1"/>
</dbReference>
<dbReference type="EMBL" id="KZ805333">
    <property type="protein sequence ID" value="PVI03272.1"/>
    <property type="molecule type" value="Genomic_DNA"/>
</dbReference>
<dbReference type="Gene3D" id="3.40.50.720">
    <property type="entry name" value="NAD(P)-binding Rossmann-like Domain"/>
    <property type="match status" value="1"/>
</dbReference>
<evidence type="ECO:0000259" key="4">
    <source>
        <dbReference type="Pfam" id="PF13460"/>
    </source>
</evidence>
<protein>
    <submittedName>
        <fullName evidence="5">NmrA family transcriptional regulator</fullName>
    </submittedName>
</protein>
<dbReference type="Gene3D" id="3.90.25.10">
    <property type="entry name" value="UDP-galactose 4-epimerase, domain 1"/>
    <property type="match status" value="1"/>
</dbReference>
<sequence>MVVVAVAGGTGAVGRTLLDTIAKSGEHHPIVLSRTAGHSSTYHGFERVALDYDNIDQIEGVLKQHLVDIVVSCLVLVDDESAMAQINLIRAAAQSKTVTRFIPTEFYLDFHAPIPGSDLLANYQLEAEEELLRHPQLTFTLLRAGIFLDHLTMPYNPKKTHIAPFWAFVDIEYEQCVFPEDGSFPLILSHSTDVAAYIERLCGLPANKWPRQSLVASNRLQVKDLDPLIQKVTGKQFLVTHDSRDDIVEGRITQLPSNEEVMTDFLHKVEHQIMLSMLSKAHVLPGKDLAELFPEVQPTKIEDFLKAGWEMKKSGPTG</sequence>
<proteinExistence type="inferred from homology"/>
<name>A0A2V1DZF1_9PLEO</name>
<dbReference type="InterPro" id="IPR016040">
    <property type="entry name" value="NAD(P)-bd_dom"/>
</dbReference>
<dbReference type="OrthoDB" id="419598at2759"/>
<dbReference type="Pfam" id="PF13460">
    <property type="entry name" value="NAD_binding_10"/>
    <property type="match status" value="1"/>
</dbReference>
<evidence type="ECO:0000313" key="5">
    <source>
        <dbReference type="EMBL" id="PVI03272.1"/>
    </source>
</evidence>
<dbReference type="PANTHER" id="PTHR47706">
    <property type="entry name" value="NMRA-LIKE FAMILY PROTEIN"/>
    <property type="match status" value="1"/>
</dbReference>
<evidence type="ECO:0000256" key="3">
    <source>
        <dbReference type="ARBA" id="ARBA00023002"/>
    </source>
</evidence>
<evidence type="ECO:0000256" key="2">
    <source>
        <dbReference type="ARBA" id="ARBA00022857"/>
    </source>
</evidence>